<evidence type="ECO:0000256" key="1">
    <source>
        <dbReference type="ARBA" id="ARBA00004123"/>
    </source>
</evidence>
<dbReference type="InterPro" id="IPR001487">
    <property type="entry name" value="Bromodomain"/>
</dbReference>
<feature type="region of interest" description="Disordered" evidence="12">
    <location>
        <begin position="94"/>
        <end position="120"/>
    </location>
</feature>
<feature type="region of interest" description="Disordered" evidence="12">
    <location>
        <begin position="312"/>
        <end position="353"/>
    </location>
</feature>
<feature type="compositionally biased region" description="Basic and acidic residues" evidence="12">
    <location>
        <begin position="841"/>
        <end position="856"/>
    </location>
</feature>
<dbReference type="Proteomes" id="UP000594260">
    <property type="component" value="Unplaced"/>
</dbReference>
<dbReference type="GO" id="GO:0008623">
    <property type="term" value="C:CHRAC"/>
    <property type="evidence" value="ECO:0007669"/>
    <property type="project" value="TreeGrafter"/>
</dbReference>
<keyword evidence="5" id="KW-0805">Transcription regulation</keyword>
<keyword evidence="6 9" id="KW-0103">Bromodomain</keyword>
<sequence length="1830" mass="206080">MRVDLRTAVYCACESSCLWFVLIAEQLSATLDRKILGGECLRVLGQLGERVDCRFNSKQIATDIYYIYIIMEDECLGLELISSSTIVSESASSGITTAGANPKATTTPKRRSNGLSSSSAVKGCAKITDFWKSPTSSSARKDSDEENLPVQPLCSSKSPCSDRTNNGLSTTPTVAYNRDNGTNVNEPPVKHMNGGGSECAIITNGTDKVTISLVNDSNDGEDDYEPPPTVKAREVQDPPVIKAVKPQRKSAANNTAVRLNQTKREEKLINNELKKRAALDNNIEPAVTELIDSKKMRMDDGVVVLDDDNDDDVIIVDPASSGRSPRKSARSTPAKSYKEVDSSLYEERRPKTAKNRSLEKFKEFFKAAAERSKTKPDAVEVLPRPQKEAKPAKEPKQPREPKEPKPPREPKKRGPKPKYPRPSMEQLNSLFQLQQNGLAAALGISLPPSIASALSISVVPSNPTSSNHNPLPPHQFIPAANHPFFQANPFASLFPTNAVSHLVPPSGPQAPRIGDGLQPGAGLTPKRRGRKPVILTEEEREARKQAYKRKLAEKLKEKRRLEREAKEQAKALHDDLSIPNLKALPTLPEFNCKIPSEGLGDLMCILEFMSAYSSELGVKDYFPQGVSFDILERAFTENDPMGLLVNVVQILLGCIVRLQDKDWTIDYNVKHDNDESDKSVIQAQEKAAAAGREFRDTFGFMFHTAPLDSFTYSDMLRWHLKASGAPGVDLRDRIHCHQGFTPKEDPGFKFVCENPDVMEKLERGSIAGLNVLEKIKVVRCLVDQLLTLELFRETIEDGLDRCVELKVQLKKLLWRKKLLEDEEKGIKKEKGGNNPTEEGEDSKNTEEVRKTNEDEKKRKNWRYDLPEMPRRELEQRITTTETQINKVWYRFGLSCLGEDRAHRIYNVMHSVPAIVVETLACVEAPCIEGGTPAPSSKESVVENGPTSAAHGSHPTENGTAKSVNAKPEINEIKGSASSSPTKSVSGSPQKSTVKTEGGADAEEKKIEVPVDDTLVCSGNMETCRVHADQQPRYYFIQNHQQLEALVNALAPKGLRETVLKETITNEMDYLRNVIKRTPISKLNRTMRDTYRRKYPSEALKSSNVLGLEANVALDLTFRELLLDIEDKAVQASLGGFKAESGRRQSWRAELDEPLIRMQKLTPEQTNKIMKVDEHEVKRMAERLLEFAETVPARFLNGPLGEQVDENTPAKMENWKAALPNCTNFSQLFLFYSALEASIQWQKGLIQARCKVCRGKPTPERMVRCDRCDQIFHLSCLKPALRDVPEETWFCKNCEPDTVLESPLKKQRTNGTAASAEPEAAPPAEKPVIENNEYCDVCRRDEKLLLCDFCPRSFHLECLDIKRAPRGDWRCIACCLEPKKYRQELKELRKRVLDKEAAEVDVQLDLNQCAKCGELLSRGHIDCKGCARKFHLICADLPKRPKGDWYCRKKCEPGYVPNESLSQILLLDDESMDEKESVAEEEEVVEAMEEEEVVDAEKSFAEADAYDYKACSDILDVLKKSDHAWPFLTPVTKKDAPDYHRIIKKPMDFGTVQTKLNDSKYTRNSEFVSDVMQVFINCEQYNMEEAEVYREGKQLLELFVDLLDNYSMAPLLDTQQFKWLDDYINNRCPKCQQEFADGAKTVTCKGCSSTFHPKCAGVKGSTAKWTCSNCTQMVENEEEPAEKTVCEEDEQQMEEDNPEPIDVHGFDYKACTDLLNYLLKDSLSFAFRKPVTKKDAPDYFEIIAQPMDLSTIQNSLNNMGYKSNRDVIFDIVLMFDNCERYNHEASDIYADAYALWEKLLRWLTRRGLEVLLEKTPDWKITKGARRSKSNS</sequence>
<evidence type="ECO:0000259" key="14">
    <source>
        <dbReference type="PROSITE" id="PS50016"/>
    </source>
</evidence>
<dbReference type="GO" id="GO:0006355">
    <property type="term" value="P:regulation of DNA-templated transcription"/>
    <property type="evidence" value="ECO:0007669"/>
    <property type="project" value="TreeGrafter"/>
</dbReference>
<comment type="subcellular location">
    <subcellularLocation>
        <location evidence="1">Nucleus</location>
    </subcellularLocation>
</comment>
<dbReference type="EnsemblMetazoa" id="XM_022796779">
    <property type="protein sequence ID" value="XP_022652514"/>
    <property type="gene ID" value="LOC111246721"/>
</dbReference>
<dbReference type="Pfam" id="PF00628">
    <property type="entry name" value="PHD"/>
    <property type="match status" value="2"/>
</dbReference>
<evidence type="ECO:0000256" key="10">
    <source>
        <dbReference type="PROSITE-ProRule" id="PRU00146"/>
    </source>
</evidence>
<dbReference type="PROSITE" id="PS50016">
    <property type="entry name" value="ZF_PHD_2"/>
    <property type="match status" value="2"/>
</dbReference>
<feature type="compositionally biased region" description="Polar residues" evidence="12">
    <location>
        <begin position="153"/>
        <end position="185"/>
    </location>
</feature>
<keyword evidence="8" id="KW-0539">Nucleus</keyword>
<keyword evidence="17" id="KW-1185">Reference proteome</keyword>
<keyword evidence="4" id="KW-0862">Zinc</keyword>
<dbReference type="InterPro" id="IPR011011">
    <property type="entry name" value="Znf_FYVE_PHD"/>
</dbReference>
<evidence type="ECO:0000256" key="11">
    <source>
        <dbReference type="SAM" id="Coils"/>
    </source>
</evidence>
<name>A0A7M7JI08_VARDE</name>
<dbReference type="Gene3D" id="1.20.920.10">
    <property type="entry name" value="Bromodomain-like"/>
    <property type="match status" value="2"/>
</dbReference>
<evidence type="ECO:0000256" key="9">
    <source>
        <dbReference type="PROSITE-ProRule" id="PRU00035"/>
    </source>
</evidence>
<feature type="domain" description="Bromo" evidence="13">
    <location>
        <begin position="1718"/>
        <end position="1788"/>
    </location>
</feature>
<reference evidence="16" key="1">
    <citation type="submission" date="2021-01" db="UniProtKB">
        <authorList>
            <consortium name="EnsemblMetazoa"/>
        </authorList>
    </citation>
    <scope>IDENTIFICATION</scope>
</reference>
<evidence type="ECO:0000256" key="2">
    <source>
        <dbReference type="ARBA" id="ARBA00022723"/>
    </source>
</evidence>
<feature type="region of interest" description="Disordered" evidence="12">
    <location>
        <begin position="132"/>
        <end position="194"/>
    </location>
</feature>
<dbReference type="InterPro" id="IPR018501">
    <property type="entry name" value="DDT_dom"/>
</dbReference>
<feature type="compositionally biased region" description="Basic residues" evidence="12">
    <location>
        <begin position="410"/>
        <end position="419"/>
    </location>
</feature>
<evidence type="ECO:0000256" key="12">
    <source>
        <dbReference type="SAM" id="MobiDB-lite"/>
    </source>
</evidence>
<dbReference type="SUPFAM" id="SSF57903">
    <property type="entry name" value="FYVE/PHD zinc finger"/>
    <property type="match status" value="4"/>
</dbReference>
<dbReference type="InterPro" id="IPR018359">
    <property type="entry name" value="Bromodomain_CS"/>
</dbReference>
<dbReference type="PROSITE" id="PS00633">
    <property type="entry name" value="BROMODOMAIN_1"/>
    <property type="match status" value="2"/>
</dbReference>
<feature type="domain" description="PHD-type" evidence="14">
    <location>
        <begin position="1246"/>
        <end position="1296"/>
    </location>
</feature>
<dbReference type="Pfam" id="PF15613">
    <property type="entry name" value="WSD"/>
    <property type="match status" value="1"/>
</dbReference>
<dbReference type="SUPFAM" id="SSF47370">
    <property type="entry name" value="Bromodomain"/>
    <property type="match status" value="2"/>
</dbReference>
<feature type="domain" description="Bromo" evidence="13">
    <location>
        <begin position="1518"/>
        <end position="1588"/>
    </location>
</feature>
<keyword evidence="11" id="KW-0175">Coiled coil</keyword>
<protein>
    <recommendedName>
        <fullName evidence="18">Bromodomain adjacent to zinc finger domain protein 1A</fullName>
    </recommendedName>
</protein>
<dbReference type="InterPro" id="IPR019786">
    <property type="entry name" value="Zinc_finger_PHD-type_CS"/>
</dbReference>
<keyword evidence="2" id="KW-0479">Metal-binding</keyword>
<keyword evidence="7" id="KW-0804">Transcription</keyword>
<feature type="region of interest" description="Disordered" evidence="12">
    <location>
        <begin position="930"/>
        <end position="1006"/>
    </location>
</feature>
<dbReference type="CDD" id="cd04369">
    <property type="entry name" value="Bromodomain"/>
    <property type="match status" value="1"/>
</dbReference>
<dbReference type="GO" id="GO:0003677">
    <property type="term" value="F:DNA binding"/>
    <property type="evidence" value="ECO:0007669"/>
    <property type="project" value="TreeGrafter"/>
</dbReference>
<dbReference type="InterPro" id="IPR036427">
    <property type="entry name" value="Bromodomain-like_sf"/>
</dbReference>
<dbReference type="InterPro" id="IPR028941">
    <property type="entry name" value="WHIM2_dom"/>
</dbReference>
<dbReference type="RefSeq" id="XP_022652514.1">
    <property type="nucleotide sequence ID" value="XM_022796779.1"/>
</dbReference>
<evidence type="ECO:0000313" key="16">
    <source>
        <dbReference type="EnsemblMetazoa" id="XP_022652514"/>
    </source>
</evidence>
<feature type="compositionally biased region" description="Basic and acidic residues" evidence="12">
    <location>
        <begin position="385"/>
        <end position="409"/>
    </location>
</feature>
<dbReference type="SMART" id="SM00297">
    <property type="entry name" value="BROMO"/>
    <property type="match status" value="2"/>
</dbReference>
<organism evidence="16 17">
    <name type="scientific">Varroa destructor</name>
    <name type="common">Honeybee mite</name>
    <dbReference type="NCBI Taxonomy" id="109461"/>
    <lineage>
        <taxon>Eukaryota</taxon>
        <taxon>Metazoa</taxon>
        <taxon>Ecdysozoa</taxon>
        <taxon>Arthropoda</taxon>
        <taxon>Chelicerata</taxon>
        <taxon>Arachnida</taxon>
        <taxon>Acari</taxon>
        <taxon>Parasitiformes</taxon>
        <taxon>Mesostigmata</taxon>
        <taxon>Gamasina</taxon>
        <taxon>Dermanyssoidea</taxon>
        <taxon>Varroidae</taxon>
        <taxon>Varroa</taxon>
    </lineage>
</organism>
<feature type="region of interest" description="Disordered" evidence="12">
    <location>
        <begin position="372"/>
        <end position="423"/>
    </location>
</feature>
<dbReference type="OrthoDB" id="6514059at2759"/>
<dbReference type="InterPro" id="IPR047171">
    <property type="entry name" value="BAZ1A"/>
</dbReference>
<dbReference type="GeneID" id="111246721"/>
<evidence type="ECO:0000256" key="3">
    <source>
        <dbReference type="ARBA" id="ARBA00022771"/>
    </source>
</evidence>
<evidence type="ECO:0000259" key="13">
    <source>
        <dbReference type="PROSITE" id="PS50014"/>
    </source>
</evidence>
<evidence type="ECO:0000259" key="15">
    <source>
        <dbReference type="PROSITE" id="PS50827"/>
    </source>
</evidence>
<feature type="compositionally biased region" description="Basic and acidic residues" evidence="12">
    <location>
        <begin position="336"/>
        <end position="353"/>
    </location>
</feature>
<dbReference type="InterPro" id="IPR013083">
    <property type="entry name" value="Znf_RING/FYVE/PHD"/>
</dbReference>
<feature type="coiled-coil region" evidence="11">
    <location>
        <begin position="537"/>
        <end position="575"/>
    </location>
</feature>
<dbReference type="InterPro" id="IPR001965">
    <property type="entry name" value="Znf_PHD"/>
</dbReference>
<dbReference type="InParanoid" id="A0A7M7JI08"/>
<dbReference type="InterPro" id="IPR019787">
    <property type="entry name" value="Znf_PHD-finger"/>
</dbReference>
<feature type="region of interest" description="Disordered" evidence="12">
    <location>
        <begin position="826"/>
        <end position="856"/>
    </location>
</feature>
<accession>A0A7M7JI08</accession>
<dbReference type="Pfam" id="PF00439">
    <property type="entry name" value="Bromodomain"/>
    <property type="match status" value="2"/>
</dbReference>
<evidence type="ECO:0008006" key="18">
    <source>
        <dbReference type="Google" id="ProtNLM"/>
    </source>
</evidence>
<evidence type="ECO:0000256" key="4">
    <source>
        <dbReference type="ARBA" id="ARBA00022833"/>
    </source>
</evidence>
<dbReference type="GO" id="GO:0000228">
    <property type="term" value="C:nuclear chromosome"/>
    <property type="evidence" value="ECO:0007669"/>
    <property type="project" value="TreeGrafter"/>
</dbReference>
<evidence type="ECO:0000256" key="6">
    <source>
        <dbReference type="ARBA" id="ARBA00023117"/>
    </source>
</evidence>
<feature type="compositionally biased region" description="Low complexity" evidence="12">
    <location>
        <begin position="975"/>
        <end position="987"/>
    </location>
</feature>
<dbReference type="SMART" id="SM00249">
    <property type="entry name" value="PHD"/>
    <property type="match status" value="4"/>
</dbReference>
<dbReference type="SMART" id="SM00571">
    <property type="entry name" value="DDT"/>
    <property type="match status" value="1"/>
</dbReference>
<dbReference type="GO" id="GO:0006338">
    <property type="term" value="P:chromatin remodeling"/>
    <property type="evidence" value="ECO:0007669"/>
    <property type="project" value="InterPro"/>
</dbReference>
<feature type="domain" description="PHD-type" evidence="14">
    <location>
        <begin position="1331"/>
        <end position="1376"/>
    </location>
</feature>
<evidence type="ECO:0000313" key="17">
    <source>
        <dbReference type="Proteomes" id="UP000594260"/>
    </source>
</evidence>
<dbReference type="Pfam" id="PF15612">
    <property type="entry name" value="WHIM1"/>
    <property type="match status" value="1"/>
</dbReference>
<dbReference type="CDD" id="cd15544">
    <property type="entry name" value="PHD_BAZ1A_like"/>
    <property type="match status" value="1"/>
</dbReference>
<evidence type="ECO:0000256" key="7">
    <source>
        <dbReference type="ARBA" id="ARBA00023163"/>
    </source>
</evidence>
<dbReference type="GO" id="GO:0031445">
    <property type="term" value="P:regulation of heterochromatin formation"/>
    <property type="evidence" value="ECO:0007669"/>
    <property type="project" value="TreeGrafter"/>
</dbReference>
<dbReference type="PRINTS" id="PR00503">
    <property type="entry name" value="BROMODOMAIN"/>
</dbReference>
<dbReference type="CDD" id="cd15489">
    <property type="entry name" value="PHD_SF"/>
    <property type="match status" value="1"/>
</dbReference>
<dbReference type="PANTHER" id="PTHR46510">
    <property type="entry name" value="BROMODOMAIN ADJACENT TO ZINC FINGER DOMAIN PROTEIN 1A"/>
    <property type="match status" value="1"/>
</dbReference>
<proteinExistence type="predicted"/>
<evidence type="ECO:0000256" key="8">
    <source>
        <dbReference type="ARBA" id="ARBA00023242"/>
    </source>
</evidence>
<keyword evidence="3 10" id="KW-0863">Zinc-finger</keyword>
<dbReference type="PROSITE" id="PS01359">
    <property type="entry name" value="ZF_PHD_1"/>
    <property type="match status" value="2"/>
</dbReference>
<feature type="compositionally biased region" description="Polar residues" evidence="12">
    <location>
        <begin position="96"/>
        <end position="120"/>
    </location>
</feature>
<dbReference type="FunCoup" id="A0A7M7JI08">
    <property type="interactions" value="1088"/>
</dbReference>
<dbReference type="KEGG" id="vde:111246721"/>
<dbReference type="Gene3D" id="3.30.40.10">
    <property type="entry name" value="Zinc/RING finger domain, C3HC4 (zinc finger)"/>
    <property type="match status" value="4"/>
</dbReference>
<feature type="region of interest" description="Disordered" evidence="12">
    <location>
        <begin position="509"/>
        <end position="533"/>
    </location>
</feature>
<dbReference type="InterPro" id="IPR028942">
    <property type="entry name" value="WHIM1_dom"/>
</dbReference>
<dbReference type="GO" id="GO:0045740">
    <property type="term" value="P:positive regulation of DNA replication"/>
    <property type="evidence" value="ECO:0007669"/>
    <property type="project" value="TreeGrafter"/>
</dbReference>
<dbReference type="PROSITE" id="PS50014">
    <property type="entry name" value="BROMODOMAIN_2"/>
    <property type="match status" value="2"/>
</dbReference>
<evidence type="ECO:0000256" key="5">
    <source>
        <dbReference type="ARBA" id="ARBA00023015"/>
    </source>
</evidence>
<dbReference type="GO" id="GO:0008270">
    <property type="term" value="F:zinc ion binding"/>
    <property type="evidence" value="ECO:0007669"/>
    <property type="project" value="UniProtKB-KW"/>
</dbReference>
<dbReference type="PROSITE" id="PS50827">
    <property type="entry name" value="DDT"/>
    <property type="match status" value="1"/>
</dbReference>
<dbReference type="PANTHER" id="PTHR46510:SF1">
    <property type="entry name" value="BROMODOMAIN ADJACENT TO ZINC FINGER DOMAIN PROTEIN 1A"/>
    <property type="match status" value="1"/>
</dbReference>
<feature type="domain" description="DDT" evidence="15">
    <location>
        <begin position="596"/>
        <end position="661"/>
    </location>
</feature>